<keyword evidence="2" id="KW-1185">Reference proteome</keyword>
<evidence type="ECO:0000313" key="1">
    <source>
        <dbReference type="EMBL" id="MDT9599063.1"/>
    </source>
</evidence>
<dbReference type="InterPro" id="IPR021395">
    <property type="entry name" value="DUF3035"/>
</dbReference>
<protein>
    <submittedName>
        <fullName evidence="1">DUF3035 domain-containing protein</fullName>
    </submittedName>
</protein>
<dbReference type="RefSeq" id="WP_315725673.1">
    <property type="nucleotide sequence ID" value="NZ_JAVUPU010000004.1"/>
</dbReference>
<accession>A0ABU3Q6L8</accession>
<dbReference type="PROSITE" id="PS51257">
    <property type="entry name" value="PROKAR_LIPOPROTEIN"/>
    <property type="match status" value="1"/>
</dbReference>
<dbReference type="Proteomes" id="UP001259572">
    <property type="component" value="Unassembled WGS sequence"/>
</dbReference>
<reference evidence="1 2" key="1">
    <citation type="submission" date="2023-05" db="EMBL/GenBank/DDBJ databases">
        <authorList>
            <person name="Guo Y."/>
        </authorList>
    </citation>
    <scope>NUCLEOTIDE SEQUENCE [LARGE SCALE GENOMIC DNA]</scope>
    <source>
        <strain evidence="1 2">GR2756</strain>
    </source>
</reference>
<proteinExistence type="predicted"/>
<sequence>MRIVKIALAASATTLILAGCSSGGIANRDRPDEFAVSRSRPLVIPPDFALAPPRPGEAVPQGADARTQALEALFGGPAPRSDSERQMLNEAGRGSAALGARSVAGDPNTVVVDKGATTQTILAAPAGAGRDATVATPQ</sequence>
<name>A0ABU3Q6L8_9SPHN</name>
<evidence type="ECO:0000313" key="2">
    <source>
        <dbReference type="Proteomes" id="UP001259572"/>
    </source>
</evidence>
<organism evidence="1 2">
    <name type="scientific">Sphingosinicella rhizophila</name>
    <dbReference type="NCBI Taxonomy" id="3050082"/>
    <lineage>
        <taxon>Bacteria</taxon>
        <taxon>Pseudomonadati</taxon>
        <taxon>Pseudomonadota</taxon>
        <taxon>Alphaproteobacteria</taxon>
        <taxon>Sphingomonadales</taxon>
        <taxon>Sphingosinicellaceae</taxon>
        <taxon>Sphingosinicella</taxon>
    </lineage>
</organism>
<comment type="caution">
    <text evidence="1">The sequence shown here is derived from an EMBL/GenBank/DDBJ whole genome shotgun (WGS) entry which is preliminary data.</text>
</comment>
<gene>
    <name evidence="1" type="ORF">RQX22_08885</name>
</gene>
<dbReference type="Pfam" id="PF11233">
    <property type="entry name" value="DUF3035"/>
    <property type="match status" value="1"/>
</dbReference>
<dbReference type="EMBL" id="JAVUPU010000004">
    <property type="protein sequence ID" value="MDT9599063.1"/>
    <property type="molecule type" value="Genomic_DNA"/>
</dbReference>